<dbReference type="Pfam" id="PF09261">
    <property type="entry name" value="Alpha-mann_mid"/>
    <property type="match status" value="1"/>
</dbReference>
<dbReference type="GO" id="GO:0004559">
    <property type="term" value="F:alpha-mannosidase activity"/>
    <property type="evidence" value="ECO:0007669"/>
    <property type="project" value="UniProtKB-EC"/>
</dbReference>
<keyword evidence="4" id="KW-0479">Metal-binding</keyword>
<evidence type="ECO:0000256" key="2">
    <source>
        <dbReference type="ARBA" id="ARBA00009792"/>
    </source>
</evidence>
<reference evidence="8" key="1">
    <citation type="journal article" date="2015" name="PeerJ">
        <title>First genomic representation of candidate bacterial phylum KSB3 points to enhanced environmental sensing as a trigger of wastewater bulking.</title>
        <authorList>
            <person name="Sekiguchi Y."/>
            <person name="Ohashi A."/>
            <person name="Parks D.H."/>
            <person name="Yamauchi T."/>
            <person name="Tyson G.W."/>
            <person name="Hugenholtz P."/>
        </authorList>
    </citation>
    <scope>NUCLEOTIDE SEQUENCE [LARGE SCALE GENOMIC DNA]</scope>
</reference>
<dbReference type="STRING" id="1499966.U14_05346"/>
<dbReference type="SMART" id="SM00872">
    <property type="entry name" value="Alpha-mann_mid"/>
    <property type="match status" value="1"/>
</dbReference>
<evidence type="ECO:0000256" key="6">
    <source>
        <dbReference type="ARBA" id="ARBA00023295"/>
    </source>
</evidence>
<dbReference type="Proteomes" id="UP000030700">
    <property type="component" value="Unassembled WGS sequence"/>
</dbReference>
<dbReference type="GO" id="GO:0009313">
    <property type="term" value="P:oligosaccharide catabolic process"/>
    <property type="evidence" value="ECO:0007669"/>
    <property type="project" value="TreeGrafter"/>
</dbReference>
<gene>
    <name evidence="8" type="ORF">U14_05346</name>
</gene>
<evidence type="ECO:0000256" key="5">
    <source>
        <dbReference type="ARBA" id="ARBA00022801"/>
    </source>
</evidence>
<evidence type="ECO:0000313" key="9">
    <source>
        <dbReference type="Proteomes" id="UP000030700"/>
    </source>
</evidence>
<sequence length="1057" mass="119395">MYHATRWTIEKIGQRIKLFEPLVYRRKCDLPPFRLHLASDTEPEVLLISPEIDDSAWPLLEPHTYWGDWRSYFTLRTTFQCPTDWQADAPIAVFLPLGDAGDFSHPEALAYIDGVSYAACDRHHQEFRLSTQHCDGKPHALALHGWTGMGGWQAPLPGTKLFMRPCQIVQIDQPTRDFLVTARVALGTATSIDANHPAKGHLLNALDDAFKQIDSREPFGDGFYASIPAAHATLKAGIAQAGDALDVGVVATGHAHIDVAWLWQLSQTRKKAGRTFHTVLRLMEQFPDYHFTQSQPQLYDYVRQDYPELFEGIKARVAEKRWEAIGGMWVEADCNLTGAESLARQFLLGRTFFREHFGAQTDSPVLWLPDVFGYAWNLPQLIKQAGLDYFFTIKIGWSQYNRLPYDSFWWQGLDGTKVLTHFSTTPDLGGVWVSTYNAEATPLQNLGTWKAFQQKEMQRDLLMLVGYGDGGGGPTREMLENIHEMADFPAVPRMRQEHVGEFFRKLERDSGERLPVWNGELYLEYHRGTYTTQSRNKRANRKSEFLLHDAEWLATLAMTLDASYVYPADTLSKAWQFVCLNQFHDIIPGSSIGPVYADSLAQYEEIRQMGERVKQDALAVMAQSMSADLLIVNPTSFEQTGLACYAGKLPANQHVVTTDGKAIATQAIAEGTLLDVAALPPFSAMSLRMQDGQPIVTAVRETTIGLNPIFLENRYLRVEFNAAGDIVRIFDKANQREVLPQGACANQFLAFEDRPKNFDAWDIDIFYEDKCWFSESASSITVADDGALRVSLEIKRQILNSAYTQRISLDHNSPCLRFDTRIDWRERHVLLKTAFPVAIFSPTATYEIQWGNVERPTHWNTSWDWARFETCAQKWVDLSEGDYGVSLLNDCKYGHDIRNNVIRLSLLRSPTEPDPEADQGEHRFVYSLLPHAGKWGTQTIAAAYALNDPFIVSAGRGNAANARLREQQPFIAVNRPNIVIETIKRAEDGNGLIVRFYESQRQRGEAILTTAFPIASAELVNILEETQADLPAQEKSVSVNVTPYQIVTLRIVPKNVM</sequence>
<dbReference type="CDD" id="cd10789">
    <property type="entry name" value="GH38N_AMII_ER_cytosolic"/>
    <property type="match status" value="1"/>
</dbReference>
<dbReference type="InterPro" id="IPR015341">
    <property type="entry name" value="Glyco_hydro_38_cen"/>
</dbReference>
<dbReference type="Pfam" id="PF01074">
    <property type="entry name" value="Glyco_hydro_38N"/>
    <property type="match status" value="1"/>
</dbReference>
<dbReference type="InterPro" id="IPR027291">
    <property type="entry name" value="Glyco_hydro_38_N_sf"/>
</dbReference>
<keyword evidence="6" id="KW-0326">Glycosidase</keyword>
<dbReference type="FunFam" id="2.70.98.30:FF:000001">
    <property type="entry name" value="alpha-mannosidase 2C1 isoform X2"/>
    <property type="match status" value="1"/>
</dbReference>
<comment type="similarity">
    <text evidence="2">Belongs to the glycosyl hydrolase 38 family.</text>
</comment>
<organism evidence="8">
    <name type="scientific">Candidatus Moduliflexus flocculans</name>
    <dbReference type="NCBI Taxonomy" id="1499966"/>
    <lineage>
        <taxon>Bacteria</taxon>
        <taxon>Candidatus Moduliflexota</taxon>
        <taxon>Candidatus Moduliflexia</taxon>
        <taxon>Candidatus Moduliflexales</taxon>
        <taxon>Candidatus Moduliflexaceae</taxon>
    </lineage>
</organism>
<dbReference type="Gene3D" id="3.20.110.10">
    <property type="entry name" value="Glycoside hydrolase 38, N terminal domain"/>
    <property type="match status" value="1"/>
</dbReference>
<comment type="catalytic activity">
    <reaction evidence="1">
        <text>Hydrolysis of terminal, non-reducing alpha-D-mannose residues in alpha-D-mannosides.</text>
        <dbReference type="EC" id="3.2.1.24"/>
    </reaction>
</comment>
<keyword evidence="9" id="KW-1185">Reference proteome</keyword>
<dbReference type="Pfam" id="PF17677">
    <property type="entry name" value="Glyco_hydro38C2"/>
    <property type="match status" value="1"/>
</dbReference>
<dbReference type="EC" id="3.2.1.24" evidence="3"/>
<dbReference type="InterPro" id="IPR011330">
    <property type="entry name" value="Glyco_hydro/deAcase_b/a-brl"/>
</dbReference>
<dbReference type="Pfam" id="PF07748">
    <property type="entry name" value="Glyco_hydro_38C"/>
    <property type="match status" value="1"/>
</dbReference>
<dbReference type="FunFam" id="3.20.110.10:FF:000002">
    <property type="entry name" value="alpha-mannosidase 2C1 isoform X1"/>
    <property type="match status" value="1"/>
</dbReference>
<dbReference type="GO" id="GO:0006013">
    <property type="term" value="P:mannose metabolic process"/>
    <property type="evidence" value="ECO:0007669"/>
    <property type="project" value="InterPro"/>
</dbReference>
<dbReference type="HOGENOM" id="CLU_003442_1_0_0"/>
<dbReference type="PANTHER" id="PTHR46017">
    <property type="entry name" value="ALPHA-MANNOSIDASE 2C1"/>
    <property type="match status" value="1"/>
</dbReference>
<dbReference type="Gene3D" id="2.60.40.2220">
    <property type="match status" value="1"/>
</dbReference>
<name>A0A081BRN8_9BACT</name>
<evidence type="ECO:0000256" key="4">
    <source>
        <dbReference type="ARBA" id="ARBA00022723"/>
    </source>
</evidence>
<dbReference type="InterPro" id="IPR028995">
    <property type="entry name" value="Glyco_hydro_57/38_cen_sf"/>
</dbReference>
<dbReference type="InterPro" id="IPR037094">
    <property type="entry name" value="Glyco_hydro_38_cen_sf"/>
</dbReference>
<keyword evidence="5" id="KW-0378">Hydrolase</keyword>
<dbReference type="AlphaFoldDB" id="A0A081BRN8"/>
<dbReference type="PANTHER" id="PTHR46017:SF1">
    <property type="entry name" value="ALPHA-MANNOSIDASE 2C1"/>
    <property type="match status" value="1"/>
</dbReference>
<evidence type="ECO:0000256" key="1">
    <source>
        <dbReference type="ARBA" id="ARBA00000365"/>
    </source>
</evidence>
<protein>
    <recommendedName>
        <fullName evidence="3">alpha-mannosidase</fullName>
        <ecNumber evidence="3">3.2.1.24</ecNumber>
    </recommendedName>
</protein>
<feature type="domain" description="Glycoside hydrolase family 38 central" evidence="7">
    <location>
        <begin position="524"/>
        <end position="603"/>
    </location>
</feature>
<dbReference type="GO" id="GO:0046872">
    <property type="term" value="F:metal ion binding"/>
    <property type="evidence" value="ECO:0007669"/>
    <property type="project" value="UniProtKB-KW"/>
</dbReference>
<evidence type="ECO:0000313" key="8">
    <source>
        <dbReference type="EMBL" id="GAK54069.1"/>
    </source>
</evidence>
<dbReference type="InterPro" id="IPR011682">
    <property type="entry name" value="Glyco_hydro_38_C"/>
</dbReference>
<evidence type="ECO:0000259" key="7">
    <source>
        <dbReference type="SMART" id="SM00872"/>
    </source>
</evidence>
<dbReference type="FunFam" id="1.20.1270.50:FF:000004">
    <property type="entry name" value="alpha-mannosidase 2C1 isoform X1"/>
    <property type="match status" value="1"/>
</dbReference>
<dbReference type="SUPFAM" id="SSF88713">
    <property type="entry name" value="Glycoside hydrolase/deacetylase"/>
    <property type="match status" value="1"/>
</dbReference>
<accession>A0A081BRN8</accession>
<proteinExistence type="inferred from homology"/>
<dbReference type="EMBL" id="DF820460">
    <property type="protein sequence ID" value="GAK54069.1"/>
    <property type="molecule type" value="Genomic_DNA"/>
</dbReference>
<dbReference type="InterPro" id="IPR011013">
    <property type="entry name" value="Gal_mutarotase_sf_dom"/>
</dbReference>
<dbReference type="InterPro" id="IPR041147">
    <property type="entry name" value="GH38_C"/>
</dbReference>
<dbReference type="InterPro" id="IPR000602">
    <property type="entry name" value="Glyco_hydro_38_N"/>
</dbReference>
<dbReference type="SUPFAM" id="SSF74650">
    <property type="entry name" value="Galactose mutarotase-like"/>
    <property type="match status" value="1"/>
</dbReference>
<dbReference type="GO" id="GO:0030246">
    <property type="term" value="F:carbohydrate binding"/>
    <property type="evidence" value="ECO:0007669"/>
    <property type="project" value="InterPro"/>
</dbReference>
<dbReference type="Gene3D" id="1.20.1270.50">
    <property type="entry name" value="Glycoside hydrolase family 38, central domain"/>
    <property type="match status" value="1"/>
</dbReference>
<dbReference type="SUPFAM" id="SSF88688">
    <property type="entry name" value="Families 57/38 glycoside transferase middle domain"/>
    <property type="match status" value="1"/>
</dbReference>
<dbReference type="Gene3D" id="2.70.98.30">
    <property type="entry name" value="Golgi alpha-mannosidase II, domain 4"/>
    <property type="match status" value="1"/>
</dbReference>
<evidence type="ECO:0000256" key="3">
    <source>
        <dbReference type="ARBA" id="ARBA00012752"/>
    </source>
</evidence>